<feature type="region of interest" description="Disordered" evidence="12">
    <location>
        <begin position="524"/>
        <end position="656"/>
    </location>
</feature>
<feature type="transmembrane region" description="Helical" evidence="13">
    <location>
        <begin position="83"/>
        <end position="103"/>
    </location>
</feature>
<dbReference type="GO" id="GO:0005249">
    <property type="term" value="F:voltage-gated potassium channel activity"/>
    <property type="evidence" value="ECO:0007669"/>
    <property type="project" value="InterPro"/>
</dbReference>
<evidence type="ECO:0000256" key="7">
    <source>
        <dbReference type="ARBA" id="ARBA00022958"/>
    </source>
</evidence>
<dbReference type="InterPro" id="IPR005821">
    <property type="entry name" value="Ion_trans_dom"/>
</dbReference>
<dbReference type="GO" id="GO:0042391">
    <property type="term" value="P:regulation of membrane potential"/>
    <property type="evidence" value="ECO:0007669"/>
    <property type="project" value="TreeGrafter"/>
</dbReference>
<evidence type="ECO:0000259" key="14">
    <source>
        <dbReference type="PROSITE" id="PS50042"/>
    </source>
</evidence>
<dbReference type="PANTHER" id="PTHR10217">
    <property type="entry name" value="VOLTAGE AND LIGAND GATED POTASSIUM CHANNEL"/>
    <property type="match status" value="1"/>
</dbReference>
<dbReference type="PROSITE" id="PS50042">
    <property type="entry name" value="CNMP_BINDING_3"/>
    <property type="match status" value="1"/>
</dbReference>
<dbReference type="SUPFAM" id="SSF81324">
    <property type="entry name" value="Voltage-gated potassium channels"/>
    <property type="match status" value="1"/>
</dbReference>
<dbReference type="Gene3D" id="2.60.120.10">
    <property type="entry name" value="Jelly Rolls"/>
    <property type="match status" value="1"/>
</dbReference>
<dbReference type="InterPro" id="IPR018490">
    <property type="entry name" value="cNMP-bd_dom_sf"/>
</dbReference>
<feature type="compositionally biased region" description="Acidic residues" evidence="12">
    <location>
        <begin position="567"/>
        <end position="576"/>
    </location>
</feature>
<keyword evidence="8 13" id="KW-1133">Transmembrane helix</keyword>
<dbReference type="PANTHER" id="PTHR10217:SF435">
    <property type="entry name" value="POTASSIUM VOLTAGE-GATED CHANNEL PROTEIN EAG"/>
    <property type="match status" value="1"/>
</dbReference>
<dbReference type="InterPro" id="IPR014710">
    <property type="entry name" value="RmlC-like_jellyroll"/>
</dbReference>
<evidence type="ECO:0000256" key="4">
    <source>
        <dbReference type="ARBA" id="ARBA00022692"/>
    </source>
</evidence>
<organism evidence="15 16">
    <name type="scientific">Apatococcus fuscideae</name>
    <dbReference type="NCBI Taxonomy" id="2026836"/>
    <lineage>
        <taxon>Eukaryota</taxon>
        <taxon>Viridiplantae</taxon>
        <taxon>Chlorophyta</taxon>
        <taxon>core chlorophytes</taxon>
        <taxon>Trebouxiophyceae</taxon>
        <taxon>Chlorellales</taxon>
        <taxon>Chlorellaceae</taxon>
        <taxon>Apatococcus</taxon>
    </lineage>
</organism>
<evidence type="ECO:0000256" key="3">
    <source>
        <dbReference type="ARBA" id="ARBA00022538"/>
    </source>
</evidence>
<name>A0AAW1TB01_9CHLO</name>
<feature type="compositionally biased region" description="Low complexity" evidence="12">
    <location>
        <begin position="583"/>
        <end position="600"/>
    </location>
</feature>
<evidence type="ECO:0000256" key="12">
    <source>
        <dbReference type="SAM" id="MobiDB-lite"/>
    </source>
</evidence>
<protein>
    <recommendedName>
        <fullName evidence="14">Cyclic nucleotide-binding domain-containing protein</fullName>
    </recommendedName>
</protein>
<dbReference type="Gene3D" id="1.10.287.630">
    <property type="entry name" value="Helix hairpin bin"/>
    <property type="match status" value="1"/>
</dbReference>
<feature type="compositionally biased region" description="Polar residues" evidence="12">
    <location>
        <begin position="528"/>
        <end position="549"/>
    </location>
</feature>
<dbReference type="GO" id="GO:0005886">
    <property type="term" value="C:plasma membrane"/>
    <property type="evidence" value="ECO:0007669"/>
    <property type="project" value="TreeGrafter"/>
</dbReference>
<evidence type="ECO:0000256" key="11">
    <source>
        <dbReference type="ARBA" id="ARBA00023303"/>
    </source>
</evidence>
<dbReference type="Proteomes" id="UP001485043">
    <property type="component" value="Unassembled WGS sequence"/>
</dbReference>
<proteinExistence type="predicted"/>
<evidence type="ECO:0000256" key="10">
    <source>
        <dbReference type="ARBA" id="ARBA00023136"/>
    </source>
</evidence>
<feature type="transmembrane region" description="Helical" evidence="13">
    <location>
        <begin position="123"/>
        <end position="139"/>
    </location>
</feature>
<keyword evidence="10 13" id="KW-0472">Membrane</keyword>
<keyword evidence="16" id="KW-1185">Reference proteome</keyword>
<evidence type="ECO:0000256" key="13">
    <source>
        <dbReference type="SAM" id="Phobius"/>
    </source>
</evidence>
<evidence type="ECO:0000313" key="16">
    <source>
        <dbReference type="Proteomes" id="UP001485043"/>
    </source>
</evidence>
<evidence type="ECO:0000256" key="5">
    <source>
        <dbReference type="ARBA" id="ARBA00022826"/>
    </source>
</evidence>
<dbReference type="Pfam" id="PF00520">
    <property type="entry name" value="Ion_trans"/>
    <property type="match status" value="1"/>
</dbReference>
<evidence type="ECO:0000256" key="8">
    <source>
        <dbReference type="ARBA" id="ARBA00022989"/>
    </source>
</evidence>
<feature type="domain" description="Cyclic nucleotide-binding" evidence="14">
    <location>
        <begin position="355"/>
        <end position="458"/>
    </location>
</feature>
<evidence type="ECO:0000256" key="1">
    <source>
        <dbReference type="ARBA" id="ARBA00004141"/>
    </source>
</evidence>
<feature type="transmembrane region" description="Helical" evidence="13">
    <location>
        <begin position="219"/>
        <end position="236"/>
    </location>
</feature>
<dbReference type="InterPro" id="IPR050818">
    <property type="entry name" value="KCNH_animal-type"/>
</dbReference>
<keyword evidence="4 13" id="KW-0812">Transmembrane</keyword>
<keyword evidence="9" id="KW-0406">Ion transport</keyword>
<reference evidence="15 16" key="1">
    <citation type="journal article" date="2024" name="Nat. Commun.">
        <title>Phylogenomics reveals the evolutionary origins of lichenization in chlorophyte algae.</title>
        <authorList>
            <person name="Puginier C."/>
            <person name="Libourel C."/>
            <person name="Otte J."/>
            <person name="Skaloud P."/>
            <person name="Haon M."/>
            <person name="Grisel S."/>
            <person name="Petersen M."/>
            <person name="Berrin J.G."/>
            <person name="Delaux P.M."/>
            <person name="Dal Grande F."/>
            <person name="Keller J."/>
        </authorList>
    </citation>
    <scope>NUCLEOTIDE SEQUENCE [LARGE SCALE GENOMIC DNA]</scope>
    <source>
        <strain evidence="15 16">SAG 2523</strain>
    </source>
</reference>
<keyword evidence="11" id="KW-0407">Ion channel</keyword>
<dbReference type="CDD" id="cd00038">
    <property type="entry name" value="CAP_ED"/>
    <property type="match status" value="1"/>
</dbReference>
<evidence type="ECO:0000313" key="15">
    <source>
        <dbReference type="EMBL" id="KAK9866118.1"/>
    </source>
</evidence>
<evidence type="ECO:0000256" key="6">
    <source>
        <dbReference type="ARBA" id="ARBA00022882"/>
    </source>
</evidence>
<gene>
    <name evidence="15" type="ORF">WJX84_010046</name>
</gene>
<feature type="compositionally biased region" description="Basic and acidic residues" evidence="12">
    <location>
        <begin position="624"/>
        <end position="641"/>
    </location>
</feature>
<dbReference type="SUPFAM" id="SSF51206">
    <property type="entry name" value="cAMP-binding domain-like"/>
    <property type="match status" value="1"/>
</dbReference>
<keyword evidence="7" id="KW-0630">Potassium</keyword>
<accession>A0AAW1TB01</accession>
<evidence type="ECO:0000256" key="2">
    <source>
        <dbReference type="ARBA" id="ARBA00022448"/>
    </source>
</evidence>
<feature type="transmembrane region" description="Helical" evidence="13">
    <location>
        <begin position="41"/>
        <end position="62"/>
    </location>
</feature>
<keyword evidence="6" id="KW-0851">Voltage-gated channel</keyword>
<dbReference type="InterPro" id="IPR000595">
    <property type="entry name" value="cNMP-bd_dom"/>
</dbReference>
<keyword evidence="3" id="KW-0633">Potassium transport</keyword>
<dbReference type="GO" id="GO:0034702">
    <property type="term" value="C:monoatomic ion channel complex"/>
    <property type="evidence" value="ECO:0007669"/>
    <property type="project" value="UniProtKB-KW"/>
</dbReference>
<feature type="transmembrane region" description="Helical" evidence="13">
    <location>
        <begin position="248"/>
        <end position="268"/>
    </location>
</feature>
<keyword evidence="2" id="KW-0813">Transport</keyword>
<keyword evidence="5" id="KW-0631">Potassium channel</keyword>
<dbReference type="EMBL" id="JALJOV010000188">
    <property type="protein sequence ID" value="KAK9866118.1"/>
    <property type="molecule type" value="Genomic_DNA"/>
</dbReference>
<dbReference type="InterPro" id="IPR003938">
    <property type="entry name" value="K_chnl_volt-dep_EAG/ELK/ERG"/>
</dbReference>
<dbReference type="AlphaFoldDB" id="A0AAW1TB01"/>
<comment type="subcellular location">
    <subcellularLocation>
        <location evidence="1">Membrane</location>
        <topology evidence="1">Multi-pass membrane protein</topology>
    </subcellularLocation>
</comment>
<sequence>MPSSRVVLAQTCLITAFDGSYTAFVVPFTVSTFQDVSHWDFLTALDLLAGAVFSLDIILRFNTAYEPVDKKRNGDLVTSRLKIAGHYLGTSFLLDFLSIVPAYLEAAVIMIPSYAGDNPTHRFLVHILIIVRLMRVLRLPRLLQGLFVRALAGQTGQRLLTLLPFTVLYLLHIVYSAAVLINLLGCFWLFTAKVMEDPHSSWLTSVGETDMSDAPQKDQYVAAVYYAMTTIATVGYGDIHATSTTERLSATLIMFTGVLFFGFVISSLSDLISHMGGTARRAVLLRQKAEEVEAWLQLRQVPRNLGARITAYFSDAWVKYAEEVPEQSLLNELPLQLRGEAVNCFLSGVFEKMEVFRHQRKEVLTLLASCLHPHTTLPGHNLSRQGSPADRLWILQTGRIQMLRGLKVLQEVEGPMVFGEGCIVASKVPQAAKRPFTFRALTCCTLWQAHVQDLIPLLHVAPSMATDLLLNLRYHIADASEARPHQSFWRRELEWIDRYLANKAEKAGRRKPRDKKRDLVAEILRSHSMPSTMQSEPSSHLGTRQSEGETSYPGPDDTTDSGKESGSETEWEEYYDASEPRSARSNASGASSSRAPSSNDSDTEPSEGGHNIDGDDRMDDSNLDEEHHQDHRIDIPPERRNTGGLPFQVQRRLQHP</sequence>
<dbReference type="SMART" id="SM00100">
    <property type="entry name" value="cNMP"/>
    <property type="match status" value="1"/>
</dbReference>
<evidence type="ECO:0000256" key="9">
    <source>
        <dbReference type="ARBA" id="ARBA00023065"/>
    </source>
</evidence>
<comment type="caution">
    <text evidence="15">The sequence shown here is derived from an EMBL/GenBank/DDBJ whole genome shotgun (WGS) entry which is preliminary data.</text>
</comment>
<dbReference type="Gene3D" id="1.10.287.70">
    <property type="match status" value="1"/>
</dbReference>
<feature type="transmembrane region" description="Helical" evidence="13">
    <location>
        <begin position="159"/>
        <end position="190"/>
    </location>
</feature>
<dbReference type="PRINTS" id="PR01463">
    <property type="entry name" value="EAGCHANLFMLY"/>
</dbReference>